<dbReference type="Pfam" id="PF01023">
    <property type="entry name" value="S_100"/>
    <property type="match status" value="1"/>
</dbReference>
<dbReference type="GO" id="GO:0048306">
    <property type="term" value="F:calcium-dependent protein binding"/>
    <property type="evidence" value="ECO:0007669"/>
    <property type="project" value="TreeGrafter"/>
</dbReference>
<dbReference type="InterPro" id="IPR011992">
    <property type="entry name" value="EF-hand-dom_pair"/>
</dbReference>
<comment type="caution">
    <text evidence="5">The sequence shown here is derived from an EMBL/GenBank/DDBJ whole genome shotgun (WGS) entry which is preliminary data.</text>
</comment>
<dbReference type="EMBL" id="JAHGAV010000875">
    <property type="protein sequence ID" value="KAG6923436.1"/>
    <property type="molecule type" value="Genomic_DNA"/>
</dbReference>
<evidence type="ECO:0000256" key="3">
    <source>
        <dbReference type="SAM" id="MobiDB-lite"/>
    </source>
</evidence>
<keyword evidence="6" id="KW-1185">Reference proteome</keyword>
<dbReference type="GO" id="GO:0005615">
    <property type="term" value="C:extracellular space"/>
    <property type="evidence" value="ECO:0007669"/>
    <property type="project" value="TreeGrafter"/>
</dbReference>
<dbReference type="PANTHER" id="PTHR11639:SF76">
    <property type="entry name" value="PROTEIN S100-A16"/>
    <property type="match status" value="1"/>
</dbReference>
<dbReference type="InterPro" id="IPR018247">
    <property type="entry name" value="EF_Hand_1_Ca_BS"/>
</dbReference>
<dbReference type="Proteomes" id="UP000765507">
    <property type="component" value="Unassembled WGS sequence"/>
</dbReference>
<reference evidence="5 6" key="1">
    <citation type="journal article" date="2020" name="G3 (Bethesda)">
        <title>Draft Genome of the Common Snapping Turtle, Chelydra serpentina, a Model for Phenotypic Plasticity in Reptiles.</title>
        <authorList>
            <person name="Das D."/>
            <person name="Singh S.K."/>
            <person name="Bierstedt J."/>
            <person name="Erickson A."/>
            <person name="Galli G.L.J."/>
            <person name="Crossley D.A. 2nd"/>
            <person name="Rhen T."/>
        </authorList>
    </citation>
    <scope>NUCLEOTIDE SEQUENCE [LARGE SCALE GENOMIC DNA]</scope>
    <source>
        <strain evidence="5">KW</strain>
    </source>
</reference>
<accession>A0A8T1S378</accession>
<dbReference type="InterPro" id="IPR002048">
    <property type="entry name" value="EF_hand_dom"/>
</dbReference>
<dbReference type="GO" id="GO:0005509">
    <property type="term" value="F:calcium ion binding"/>
    <property type="evidence" value="ECO:0007669"/>
    <property type="project" value="InterPro"/>
</dbReference>
<feature type="domain" description="EF-hand" evidence="4">
    <location>
        <begin position="177"/>
        <end position="212"/>
    </location>
</feature>
<feature type="non-terminal residue" evidence="5">
    <location>
        <position position="1"/>
    </location>
</feature>
<proteinExistence type="predicted"/>
<evidence type="ECO:0000259" key="4">
    <source>
        <dbReference type="PROSITE" id="PS50222"/>
    </source>
</evidence>
<sequence length="220" mass="24586">RLYRNLALVLRVAPARGLFGGWFGSFPMSPLQHPFQSFLVPAFNSALATTFPFCPHCPGSIKVPKVCCCPARLRPGGGRYLFRWFSTAVSNLLRRKQTRNLFPCGPMGQSLQPEPSGERSGGKKPAGEGSELERGLHAIVGSFYSYAKGSEGPKELDQAAFQKLLSNELSHQLTNPEDQQAALDMFKKVDANDDRKISFDEYWDLIVEICRVIRRSNYNE</sequence>
<evidence type="ECO:0000256" key="1">
    <source>
        <dbReference type="ARBA" id="ARBA00022723"/>
    </source>
</evidence>
<dbReference type="InterPro" id="IPR013787">
    <property type="entry name" value="S100_Ca-bd_sub"/>
</dbReference>
<dbReference type="CDD" id="cd00213">
    <property type="entry name" value="S-100"/>
    <property type="match status" value="1"/>
</dbReference>
<gene>
    <name evidence="5" type="primary">S100A16</name>
    <name evidence="5" type="ORF">G0U57_020502</name>
</gene>
<name>A0A8T1S378_CHESE</name>
<dbReference type="PROSITE" id="PS50222">
    <property type="entry name" value="EF_HAND_2"/>
    <property type="match status" value="1"/>
</dbReference>
<dbReference type="AlphaFoldDB" id="A0A8T1S378"/>
<dbReference type="Gene3D" id="1.10.238.10">
    <property type="entry name" value="EF-hand"/>
    <property type="match status" value="1"/>
</dbReference>
<evidence type="ECO:0000313" key="5">
    <source>
        <dbReference type="EMBL" id="KAG6923436.1"/>
    </source>
</evidence>
<dbReference type="InterPro" id="IPR034325">
    <property type="entry name" value="S-100_dom"/>
</dbReference>
<dbReference type="GO" id="GO:0046914">
    <property type="term" value="F:transition metal ion binding"/>
    <property type="evidence" value="ECO:0007669"/>
    <property type="project" value="InterPro"/>
</dbReference>
<dbReference type="PANTHER" id="PTHR11639">
    <property type="entry name" value="S100 CALCIUM-BINDING PROTEIN"/>
    <property type="match status" value="1"/>
</dbReference>
<dbReference type="SUPFAM" id="SSF47473">
    <property type="entry name" value="EF-hand"/>
    <property type="match status" value="1"/>
</dbReference>
<evidence type="ECO:0000256" key="2">
    <source>
        <dbReference type="ARBA" id="ARBA00022837"/>
    </source>
</evidence>
<protein>
    <submittedName>
        <fullName evidence="5">S100 calcium binding protein A16</fullName>
    </submittedName>
</protein>
<feature type="region of interest" description="Disordered" evidence="3">
    <location>
        <begin position="103"/>
        <end position="131"/>
    </location>
</feature>
<dbReference type="OrthoDB" id="9414896at2759"/>
<keyword evidence="2" id="KW-0106">Calcium</keyword>
<dbReference type="GO" id="GO:0048471">
    <property type="term" value="C:perinuclear region of cytoplasm"/>
    <property type="evidence" value="ECO:0007669"/>
    <property type="project" value="TreeGrafter"/>
</dbReference>
<dbReference type="PROSITE" id="PS00018">
    <property type="entry name" value="EF_HAND_1"/>
    <property type="match status" value="1"/>
</dbReference>
<organism evidence="5 6">
    <name type="scientific">Chelydra serpentina</name>
    <name type="common">Snapping turtle</name>
    <name type="synonym">Testudo serpentina</name>
    <dbReference type="NCBI Taxonomy" id="8475"/>
    <lineage>
        <taxon>Eukaryota</taxon>
        <taxon>Metazoa</taxon>
        <taxon>Chordata</taxon>
        <taxon>Craniata</taxon>
        <taxon>Vertebrata</taxon>
        <taxon>Euteleostomi</taxon>
        <taxon>Archelosauria</taxon>
        <taxon>Testudinata</taxon>
        <taxon>Testudines</taxon>
        <taxon>Cryptodira</taxon>
        <taxon>Durocryptodira</taxon>
        <taxon>Americhelydia</taxon>
        <taxon>Chelydroidea</taxon>
        <taxon>Chelydridae</taxon>
        <taxon>Chelydra</taxon>
    </lineage>
</organism>
<keyword evidence="1" id="KW-0479">Metal-binding</keyword>
<evidence type="ECO:0000313" key="6">
    <source>
        <dbReference type="Proteomes" id="UP000765507"/>
    </source>
</evidence>